<evidence type="ECO:0000313" key="11">
    <source>
        <dbReference type="Proteomes" id="UP000036987"/>
    </source>
</evidence>
<evidence type="ECO:0000256" key="9">
    <source>
        <dbReference type="ARBA" id="ARBA00048679"/>
    </source>
</evidence>
<evidence type="ECO:0000256" key="4">
    <source>
        <dbReference type="ARBA" id="ARBA00022737"/>
    </source>
</evidence>
<evidence type="ECO:0000256" key="6">
    <source>
        <dbReference type="ARBA" id="ARBA00022777"/>
    </source>
</evidence>
<evidence type="ECO:0000256" key="7">
    <source>
        <dbReference type="ARBA" id="ARBA00022840"/>
    </source>
</evidence>
<dbReference type="FunFam" id="1.25.10.10:FF:000223">
    <property type="entry name" value="Serine/threonine-protein kinase TIO"/>
    <property type="match status" value="1"/>
</dbReference>
<name>A0A0K9PFB9_ZOSMR</name>
<keyword evidence="3" id="KW-0808">Transferase</keyword>
<dbReference type="SMART" id="SM00185">
    <property type="entry name" value="ARM"/>
    <property type="match status" value="4"/>
</dbReference>
<keyword evidence="4" id="KW-0677">Repeat</keyword>
<keyword evidence="2" id="KW-0723">Serine/threonine-protein kinase</keyword>
<comment type="caution">
    <text evidence="10">The sequence shown here is derived from an EMBL/GenBank/DDBJ whole genome shotgun (WGS) entry which is preliminary data.</text>
</comment>
<dbReference type="EMBL" id="LFYR01000889">
    <property type="protein sequence ID" value="KMZ67654.1"/>
    <property type="molecule type" value="Genomic_DNA"/>
</dbReference>
<dbReference type="EC" id="2.7.11.1" evidence="1"/>
<dbReference type="Pfam" id="PF02985">
    <property type="entry name" value="HEAT"/>
    <property type="match status" value="1"/>
</dbReference>
<dbReference type="InterPro" id="IPR000225">
    <property type="entry name" value="Armadillo"/>
</dbReference>
<dbReference type="InterPro" id="IPR000357">
    <property type="entry name" value="HEAT"/>
</dbReference>
<dbReference type="GO" id="GO:0004674">
    <property type="term" value="F:protein serine/threonine kinase activity"/>
    <property type="evidence" value="ECO:0007669"/>
    <property type="project" value="UniProtKB-KW"/>
</dbReference>
<evidence type="ECO:0000256" key="2">
    <source>
        <dbReference type="ARBA" id="ARBA00022527"/>
    </source>
</evidence>
<dbReference type="GO" id="GO:0005737">
    <property type="term" value="C:cytoplasm"/>
    <property type="evidence" value="ECO:0000318"/>
    <property type="project" value="GO_Central"/>
</dbReference>
<dbReference type="GO" id="GO:0005524">
    <property type="term" value="F:ATP binding"/>
    <property type="evidence" value="ECO:0007669"/>
    <property type="project" value="UniProtKB-KW"/>
</dbReference>
<organism evidence="10 11">
    <name type="scientific">Zostera marina</name>
    <name type="common">Eelgrass</name>
    <dbReference type="NCBI Taxonomy" id="29655"/>
    <lineage>
        <taxon>Eukaryota</taxon>
        <taxon>Viridiplantae</taxon>
        <taxon>Streptophyta</taxon>
        <taxon>Embryophyta</taxon>
        <taxon>Tracheophyta</taxon>
        <taxon>Spermatophyta</taxon>
        <taxon>Magnoliopsida</taxon>
        <taxon>Liliopsida</taxon>
        <taxon>Zosteraceae</taxon>
        <taxon>Zostera</taxon>
    </lineage>
</organism>
<dbReference type="Gene3D" id="1.25.10.10">
    <property type="entry name" value="Leucine-rich Repeat Variant"/>
    <property type="match status" value="2"/>
</dbReference>
<evidence type="ECO:0000256" key="8">
    <source>
        <dbReference type="ARBA" id="ARBA00047899"/>
    </source>
</evidence>
<dbReference type="SUPFAM" id="SSF48371">
    <property type="entry name" value="ARM repeat"/>
    <property type="match status" value="1"/>
</dbReference>
<keyword evidence="6" id="KW-0418">Kinase</keyword>
<comment type="catalytic activity">
    <reaction evidence="9">
        <text>L-seryl-[protein] + ATP = O-phospho-L-seryl-[protein] + ADP + H(+)</text>
        <dbReference type="Rhea" id="RHEA:17989"/>
        <dbReference type="Rhea" id="RHEA-COMP:9863"/>
        <dbReference type="Rhea" id="RHEA-COMP:11604"/>
        <dbReference type="ChEBI" id="CHEBI:15378"/>
        <dbReference type="ChEBI" id="CHEBI:29999"/>
        <dbReference type="ChEBI" id="CHEBI:30616"/>
        <dbReference type="ChEBI" id="CHEBI:83421"/>
        <dbReference type="ChEBI" id="CHEBI:456216"/>
        <dbReference type="EC" id="2.7.11.1"/>
    </reaction>
</comment>
<protein>
    <recommendedName>
        <fullName evidence="1">non-specific serine/threonine protein kinase</fullName>
        <ecNumber evidence="1">2.7.11.1</ecNumber>
    </recommendedName>
</protein>
<evidence type="ECO:0000256" key="5">
    <source>
        <dbReference type="ARBA" id="ARBA00022741"/>
    </source>
</evidence>
<dbReference type="OrthoDB" id="266718at2759"/>
<evidence type="ECO:0000256" key="3">
    <source>
        <dbReference type="ARBA" id="ARBA00022679"/>
    </source>
</evidence>
<reference evidence="11" key="1">
    <citation type="journal article" date="2016" name="Nature">
        <title>The genome of the seagrass Zostera marina reveals angiosperm adaptation to the sea.</title>
        <authorList>
            <person name="Olsen J.L."/>
            <person name="Rouze P."/>
            <person name="Verhelst B."/>
            <person name="Lin Y.-C."/>
            <person name="Bayer T."/>
            <person name="Collen J."/>
            <person name="Dattolo E."/>
            <person name="De Paoli E."/>
            <person name="Dittami S."/>
            <person name="Maumus F."/>
            <person name="Michel G."/>
            <person name="Kersting A."/>
            <person name="Lauritano C."/>
            <person name="Lohaus R."/>
            <person name="Toepel M."/>
            <person name="Tonon T."/>
            <person name="Vanneste K."/>
            <person name="Amirebrahimi M."/>
            <person name="Brakel J."/>
            <person name="Bostroem C."/>
            <person name="Chovatia M."/>
            <person name="Grimwood J."/>
            <person name="Jenkins J.W."/>
            <person name="Jueterbock A."/>
            <person name="Mraz A."/>
            <person name="Stam W.T."/>
            <person name="Tice H."/>
            <person name="Bornberg-Bauer E."/>
            <person name="Green P.J."/>
            <person name="Pearson G.A."/>
            <person name="Procaccini G."/>
            <person name="Duarte C.M."/>
            <person name="Schmutz J."/>
            <person name="Reusch T.B.H."/>
            <person name="Van de Peer Y."/>
        </authorList>
    </citation>
    <scope>NUCLEOTIDE SEQUENCE [LARGE SCALE GENOMIC DNA]</scope>
    <source>
        <strain evidence="11">cv. Finnish</strain>
    </source>
</reference>
<comment type="catalytic activity">
    <reaction evidence="8">
        <text>L-threonyl-[protein] + ATP = O-phospho-L-threonyl-[protein] + ADP + H(+)</text>
        <dbReference type="Rhea" id="RHEA:46608"/>
        <dbReference type="Rhea" id="RHEA-COMP:11060"/>
        <dbReference type="Rhea" id="RHEA-COMP:11605"/>
        <dbReference type="ChEBI" id="CHEBI:15378"/>
        <dbReference type="ChEBI" id="CHEBI:30013"/>
        <dbReference type="ChEBI" id="CHEBI:30616"/>
        <dbReference type="ChEBI" id="CHEBI:61977"/>
        <dbReference type="ChEBI" id="CHEBI:456216"/>
        <dbReference type="EC" id="2.7.11.1"/>
    </reaction>
</comment>
<gene>
    <name evidence="10" type="ORF">ZOSMA_25G00410</name>
</gene>
<dbReference type="InterPro" id="IPR016024">
    <property type="entry name" value="ARM-type_fold"/>
</dbReference>
<dbReference type="AlphaFoldDB" id="A0A0K9PFB9"/>
<proteinExistence type="predicted"/>
<sequence length="917" mass="100110">MKILTKLVAAKVPRPSAETDEIITTIIDFVAATISLTISDVLASTLQGLTILKKLFDSCGMLHFQHWLSFIELYSEIIQSIGNVTGRVLYECTACVSIMLYQVASRLKIEASVHSNEVDGNSKMILNHAIENDLVNLLCDCLAESGTCLMSGSLDKLPAACEACKAIWALIDANELSSTWKHSFPLQSLQNQLRQCDYITLNTETYGIIEIVTKSFVESKPVQVALFHCFHKGFESALHASLQVTSRICMSSSFACHVICGLENSIENTNNIEGGIDGTIISDIFDLLSVGTSNLKKDKVEGRNQKCKLTNPQVIILNSCIVLATVAHHLILAGKRSAAYILTSSSKKQHDRLSILAYISSSGNKTSNSTPLEPYCASAMLALSSFVSLEDGGCANFIIDTVLALVPSITTMQNHLRLESPEVNALITNCNALLSNWHGQCDGLIGLLEMRLKWGGPLAAKQACSSGVPQHLIHLFSYGFRKYSVQESEKLKNKVDVSLSPNAVMGIVSSINYCLPAGAVYDILFRKESVKIFCDLISDMHLKILNDWNGPGGGKKGIMDLINAVIDLLAFPFIALQSAPGLPATSASISSSHLLNIGSPGGHIGIENKDLIKTIEKHLPQYLQILLEVCLPTSVLRCLKYIELKDCVCAIAFVAKMASYRPLAIQLLEGGLLDPSNVSKFLDRSSPKEVTLDMLMIISDLARMSKDFYEVINRACLLDFLKNSLSHEDKDVRAKACSAIGNMCRHSSYFYTSLSRNKIISLIIERCADSDKRTRKFACFAVGNAAYHNITLYEELRKCIPQLTRLLLSMEEDKTKSNAAGALSNLVRNSTVLCGEIISHGALQGLLTLVNDCSGNGEKVTVLRTGLFALSKMCDHLPCRQFIRSSEFFPVIVQLKSSSDPNIVANATAIISKLSAV</sequence>
<dbReference type="PANTHER" id="PTHR22983">
    <property type="entry name" value="PROTEIN KINASE RELATED"/>
    <property type="match status" value="1"/>
</dbReference>
<keyword evidence="5" id="KW-0547">Nucleotide-binding</keyword>
<dbReference type="Proteomes" id="UP000036987">
    <property type="component" value="Unassembled WGS sequence"/>
</dbReference>
<accession>A0A0K9PFB9</accession>
<dbReference type="STRING" id="29655.A0A0K9PFB9"/>
<keyword evidence="7" id="KW-0067">ATP-binding</keyword>
<dbReference type="InterPro" id="IPR011989">
    <property type="entry name" value="ARM-like"/>
</dbReference>
<dbReference type="OMA" id="HAVEIMS"/>
<dbReference type="PANTHER" id="PTHR22983:SF6">
    <property type="entry name" value="SERINE_THREONINE-PROTEIN KINASE 36"/>
    <property type="match status" value="1"/>
</dbReference>
<keyword evidence="11" id="KW-1185">Reference proteome</keyword>
<evidence type="ECO:0000313" key="10">
    <source>
        <dbReference type="EMBL" id="KMZ67654.1"/>
    </source>
</evidence>
<evidence type="ECO:0000256" key="1">
    <source>
        <dbReference type="ARBA" id="ARBA00012513"/>
    </source>
</evidence>